<protein>
    <recommendedName>
        <fullName evidence="4">4Fe-4S ferredoxin-type domain-containing protein</fullName>
    </recommendedName>
</protein>
<keyword evidence="3" id="KW-1185">Reference proteome</keyword>
<proteinExistence type="predicted"/>
<evidence type="ECO:0000313" key="2">
    <source>
        <dbReference type="EMBL" id="MDR7666161.1"/>
    </source>
</evidence>
<evidence type="ECO:0000313" key="3">
    <source>
        <dbReference type="Proteomes" id="UP001246244"/>
    </source>
</evidence>
<evidence type="ECO:0000256" key="1">
    <source>
        <dbReference type="SAM" id="MobiDB-lite"/>
    </source>
</evidence>
<dbReference type="EMBL" id="JAVKPK010000040">
    <property type="protein sequence ID" value="MDR7666161.1"/>
    <property type="molecule type" value="Genomic_DNA"/>
</dbReference>
<name>A0ABU2D2J5_9EURY</name>
<dbReference type="RefSeq" id="WP_310576189.1">
    <property type="nucleotide sequence ID" value="NZ_JAVKPK010000040.1"/>
</dbReference>
<sequence length="85" mass="9453">MQKKAVIYKHCEVCPKLCPYDVLEMIEVEDNGEIKITDTDPAADTSPVSSTASHKDLYWGKEPGPSLYSSSMRLVATPMPPIYFS</sequence>
<evidence type="ECO:0008006" key="4">
    <source>
        <dbReference type="Google" id="ProtNLM"/>
    </source>
</evidence>
<reference evidence="3" key="1">
    <citation type="submission" date="2023-07" db="EMBL/GenBank/DDBJ databases">
        <title>Whole-genome sequencing of a new Methanosarcina sp. Z-7115.</title>
        <authorList>
            <person name="Zhilina T.N."/>
            <person name="Merkel A.Y."/>
        </authorList>
    </citation>
    <scope>NUCLEOTIDE SEQUENCE [LARGE SCALE GENOMIC DNA]</scope>
    <source>
        <strain evidence="3">Z-7115</strain>
    </source>
</reference>
<organism evidence="2 3">
    <name type="scientific">Methanosarcina baikalica</name>
    <dbReference type="NCBI Taxonomy" id="3073890"/>
    <lineage>
        <taxon>Archaea</taxon>
        <taxon>Methanobacteriati</taxon>
        <taxon>Methanobacteriota</taxon>
        <taxon>Stenosarchaea group</taxon>
        <taxon>Methanomicrobia</taxon>
        <taxon>Methanosarcinales</taxon>
        <taxon>Methanosarcinaceae</taxon>
        <taxon>Methanosarcina</taxon>
    </lineage>
</organism>
<gene>
    <name evidence="2" type="ORF">RG963_10320</name>
</gene>
<feature type="region of interest" description="Disordered" evidence="1">
    <location>
        <begin position="35"/>
        <end position="57"/>
    </location>
</feature>
<dbReference type="Proteomes" id="UP001246244">
    <property type="component" value="Unassembled WGS sequence"/>
</dbReference>
<comment type="caution">
    <text evidence="2">The sequence shown here is derived from an EMBL/GenBank/DDBJ whole genome shotgun (WGS) entry which is preliminary data.</text>
</comment>
<accession>A0ABU2D2J5</accession>